<dbReference type="Pfam" id="PF08907">
    <property type="entry name" value="DUF1853"/>
    <property type="match status" value="1"/>
</dbReference>
<sequence length="325" mass="36373">MPPDGLHDIIDRWQHPLVRDLAWLLQAPDLLTLNRPGRPEPAQLGLGGDDALADYLGHLEARPEEFEHFIGDTLKGRMGHYHERLWQFLLDTAPATRLLAHNLPVIRERRTLGELDLAYAEAQDPTPVHLEVAIKYYLGLPEGPGDDADQARWIGPGGLDSLAIKRAHLERHQLPLAHSPTARQALAERLGGPVPHLRQRLAMPGVLFYPFHASLPPPRDAAPDHHRGKWLYWRDWSRLHDALPEGTRGAWLCKPHWLALPLPEHLTSLPVLEHCLRLHFAGGGAPVQLGLCLPGKGAPAEWCRIFVVDDDWPRQMPLPPAAEAP</sequence>
<dbReference type="AlphaFoldDB" id="A0A7W5ESF9"/>
<reference evidence="1 2" key="1">
    <citation type="submission" date="2020-08" db="EMBL/GenBank/DDBJ databases">
        <title>Genomic Encyclopedia of Type Strains, Phase III (KMG-III): the genomes of soil and plant-associated and newly described type strains.</title>
        <authorList>
            <person name="Whitman W."/>
        </authorList>
    </citation>
    <scope>NUCLEOTIDE SEQUENCE [LARGE SCALE GENOMIC DNA]</scope>
    <source>
        <strain evidence="1 2">CECT 7744</strain>
    </source>
</reference>
<dbReference type="InterPro" id="IPR015003">
    <property type="entry name" value="DUF1853"/>
</dbReference>
<dbReference type="RefSeq" id="WP_183382291.1">
    <property type="nucleotide sequence ID" value="NZ_JACHXR010000001.1"/>
</dbReference>
<dbReference type="Proteomes" id="UP000518892">
    <property type="component" value="Unassembled WGS sequence"/>
</dbReference>
<evidence type="ECO:0008006" key="3">
    <source>
        <dbReference type="Google" id="ProtNLM"/>
    </source>
</evidence>
<name>A0A7W5ESF9_9GAMM</name>
<evidence type="ECO:0000313" key="1">
    <source>
        <dbReference type="EMBL" id="MBB3229816.1"/>
    </source>
</evidence>
<keyword evidence="2" id="KW-1185">Reference proteome</keyword>
<proteinExistence type="predicted"/>
<comment type="caution">
    <text evidence="1">The sequence shown here is derived from an EMBL/GenBank/DDBJ whole genome shotgun (WGS) entry which is preliminary data.</text>
</comment>
<protein>
    <recommendedName>
        <fullName evidence="3">DUF1853 family protein</fullName>
    </recommendedName>
</protein>
<organism evidence="1 2">
    <name type="scientific">Halomonas stenophila</name>
    <dbReference type="NCBI Taxonomy" id="795312"/>
    <lineage>
        <taxon>Bacteria</taxon>
        <taxon>Pseudomonadati</taxon>
        <taxon>Pseudomonadota</taxon>
        <taxon>Gammaproteobacteria</taxon>
        <taxon>Oceanospirillales</taxon>
        <taxon>Halomonadaceae</taxon>
        <taxon>Halomonas</taxon>
    </lineage>
</organism>
<gene>
    <name evidence="1" type="ORF">FHR97_000631</name>
</gene>
<accession>A0A7W5ESF9</accession>
<dbReference type="EMBL" id="JACHXR010000001">
    <property type="protein sequence ID" value="MBB3229816.1"/>
    <property type="molecule type" value="Genomic_DNA"/>
</dbReference>
<evidence type="ECO:0000313" key="2">
    <source>
        <dbReference type="Proteomes" id="UP000518892"/>
    </source>
</evidence>